<keyword evidence="9" id="KW-1185">Reference proteome</keyword>
<evidence type="ECO:0000256" key="3">
    <source>
        <dbReference type="ARBA" id="ARBA00022722"/>
    </source>
</evidence>
<keyword evidence="2" id="KW-0548">Nucleotidyltransferase</keyword>
<evidence type="ECO:0000313" key="9">
    <source>
        <dbReference type="Proteomes" id="UP000765509"/>
    </source>
</evidence>
<reference evidence="8" key="1">
    <citation type="submission" date="2021-03" db="EMBL/GenBank/DDBJ databases">
        <title>Draft genome sequence of rust myrtle Austropuccinia psidii MF-1, a brazilian biotype.</title>
        <authorList>
            <person name="Quecine M.C."/>
            <person name="Pachon D.M.R."/>
            <person name="Bonatelli M.L."/>
            <person name="Correr F.H."/>
            <person name="Franceschini L.M."/>
            <person name="Leite T.F."/>
            <person name="Margarido G.R.A."/>
            <person name="Almeida C.A."/>
            <person name="Ferrarezi J.A."/>
            <person name="Labate C.A."/>
        </authorList>
    </citation>
    <scope>NUCLEOTIDE SEQUENCE</scope>
    <source>
        <strain evidence="8">MF-1</strain>
    </source>
</reference>
<dbReference type="AlphaFoldDB" id="A0A9Q3D6L7"/>
<evidence type="ECO:0000256" key="1">
    <source>
        <dbReference type="ARBA" id="ARBA00022679"/>
    </source>
</evidence>
<keyword evidence="4" id="KW-0255">Endonuclease</keyword>
<accession>A0A9Q3D6L7</accession>
<comment type="caution">
    <text evidence="8">The sequence shown here is derived from an EMBL/GenBank/DDBJ whole genome shotgun (WGS) entry which is preliminary data.</text>
</comment>
<organism evidence="8 9">
    <name type="scientific">Austropuccinia psidii MF-1</name>
    <dbReference type="NCBI Taxonomy" id="1389203"/>
    <lineage>
        <taxon>Eukaryota</taxon>
        <taxon>Fungi</taxon>
        <taxon>Dikarya</taxon>
        <taxon>Basidiomycota</taxon>
        <taxon>Pucciniomycotina</taxon>
        <taxon>Pucciniomycetes</taxon>
        <taxon>Pucciniales</taxon>
        <taxon>Sphaerophragmiaceae</taxon>
        <taxon>Austropuccinia</taxon>
    </lineage>
</organism>
<keyword evidence="6" id="KW-0695">RNA-directed DNA polymerase</keyword>
<dbReference type="GO" id="GO:0016787">
    <property type="term" value="F:hydrolase activity"/>
    <property type="evidence" value="ECO:0007669"/>
    <property type="project" value="UniProtKB-KW"/>
</dbReference>
<protein>
    <recommendedName>
        <fullName evidence="7">Reverse transcriptase RNase H-like domain-containing protein</fullName>
    </recommendedName>
</protein>
<evidence type="ECO:0000256" key="4">
    <source>
        <dbReference type="ARBA" id="ARBA00022759"/>
    </source>
</evidence>
<evidence type="ECO:0000313" key="8">
    <source>
        <dbReference type="EMBL" id="MBW0497839.1"/>
    </source>
</evidence>
<dbReference type="GO" id="GO:0003964">
    <property type="term" value="F:RNA-directed DNA polymerase activity"/>
    <property type="evidence" value="ECO:0007669"/>
    <property type="project" value="UniProtKB-KW"/>
</dbReference>
<dbReference type="InterPro" id="IPR041373">
    <property type="entry name" value="RT_RNaseH"/>
</dbReference>
<keyword evidence="3" id="KW-0540">Nuclease</keyword>
<dbReference type="GO" id="GO:0004519">
    <property type="term" value="F:endonuclease activity"/>
    <property type="evidence" value="ECO:0007669"/>
    <property type="project" value="UniProtKB-KW"/>
</dbReference>
<dbReference type="Pfam" id="PF17917">
    <property type="entry name" value="RT_RNaseH"/>
    <property type="match status" value="1"/>
</dbReference>
<dbReference type="Proteomes" id="UP000765509">
    <property type="component" value="Unassembled WGS sequence"/>
</dbReference>
<dbReference type="EMBL" id="AVOT02014411">
    <property type="protein sequence ID" value="MBW0497839.1"/>
    <property type="molecule type" value="Genomic_DNA"/>
</dbReference>
<evidence type="ECO:0000259" key="7">
    <source>
        <dbReference type="Pfam" id="PF17917"/>
    </source>
</evidence>
<gene>
    <name evidence="8" type="ORF">O181_037554</name>
</gene>
<keyword evidence="1" id="KW-0808">Transferase</keyword>
<keyword evidence="5" id="KW-0378">Hydrolase</keyword>
<sequence>MLRQPSYPESLETGKEIEEHVNEFLNMDFIRKLRHNEIVEVTTPFLITWHDCKSIFWEEFREQNNHTKADRKLKYSETRYGATQTEQSCLVLALEKMHHFEGAIFEVGNDCRELESFLNLKTTNRHIVRWQTAIQKYKGNMTIV</sequence>
<evidence type="ECO:0000256" key="6">
    <source>
        <dbReference type="ARBA" id="ARBA00022918"/>
    </source>
</evidence>
<evidence type="ECO:0000256" key="5">
    <source>
        <dbReference type="ARBA" id="ARBA00022801"/>
    </source>
</evidence>
<proteinExistence type="predicted"/>
<feature type="domain" description="Reverse transcriptase RNase H-like" evidence="7">
    <location>
        <begin position="71"/>
        <end position="137"/>
    </location>
</feature>
<evidence type="ECO:0000256" key="2">
    <source>
        <dbReference type="ARBA" id="ARBA00022695"/>
    </source>
</evidence>
<name>A0A9Q3D6L7_9BASI</name>